<dbReference type="PANTHER" id="PTHR38434:SF1">
    <property type="entry name" value="BLL2549 PROTEIN"/>
    <property type="match status" value="1"/>
</dbReference>
<feature type="transmembrane region" description="Helical" evidence="2">
    <location>
        <begin position="213"/>
        <end position="232"/>
    </location>
</feature>
<feature type="transmembrane region" description="Helical" evidence="2">
    <location>
        <begin position="262"/>
        <end position="280"/>
    </location>
</feature>
<feature type="transmembrane region" description="Helical" evidence="2">
    <location>
        <begin position="755"/>
        <end position="772"/>
    </location>
</feature>
<dbReference type="STRING" id="349064.SAMN05660429_01353"/>
<proteinExistence type="predicted"/>
<keyword evidence="4" id="KW-1185">Reference proteome</keyword>
<keyword evidence="2" id="KW-0472">Membrane</keyword>
<organism evidence="3 4">
    <name type="scientific">Thalassotalea agarivorans</name>
    <name type="common">Thalassomonas agarivorans</name>
    <dbReference type="NCBI Taxonomy" id="349064"/>
    <lineage>
        <taxon>Bacteria</taxon>
        <taxon>Pseudomonadati</taxon>
        <taxon>Pseudomonadota</taxon>
        <taxon>Gammaproteobacteria</taxon>
        <taxon>Alteromonadales</taxon>
        <taxon>Colwelliaceae</taxon>
        <taxon>Thalassotalea</taxon>
    </lineage>
</organism>
<feature type="transmembrane region" description="Helical" evidence="2">
    <location>
        <begin position="125"/>
        <end position="144"/>
    </location>
</feature>
<dbReference type="RefSeq" id="WP_093328702.1">
    <property type="nucleotide sequence ID" value="NZ_AP027363.1"/>
</dbReference>
<feature type="transmembrane region" description="Helical" evidence="2">
    <location>
        <begin position="402"/>
        <end position="422"/>
    </location>
</feature>
<feature type="transmembrane region" description="Helical" evidence="2">
    <location>
        <begin position="312"/>
        <end position="334"/>
    </location>
</feature>
<evidence type="ECO:0000313" key="4">
    <source>
        <dbReference type="Proteomes" id="UP000199308"/>
    </source>
</evidence>
<dbReference type="OrthoDB" id="5422830at2"/>
<dbReference type="Pfam" id="PF10101">
    <property type="entry name" value="DUF2339"/>
    <property type="match status" value="1"/>
</dbReference>
<evidence type="ECO:0000313" key="3">
    <source>
        <dbReference type="EMBL" id="SET23991.1"/>
    </source>
</evidence>
<feature type="transmembrane region" description="Helical" evidence="2">
    <location>
        <begin position="434"/>
        <end position="453"/>
    </location>
</feature>
<feature type="transmembrane region" description="Helical" evidence="2">
    <location>
        <begin position="377"/>
        <end position="395"/>
    </location>
</feature>
<feature type="transmembrane region" description="Helical" evidence="2">
    <location>
        <begin position="625"/>
        <end position="646"/>
    </location>
</feature>
<keyword evidence="2" id="KW-0812">Transmembrane</keyword>
<dbReference type="InterPro" id="IPR014600">
    <property type="entry name" value="UCP035905_mem"/>
</dbReference>
<feature type="transmembrane region" description="Helical" evidence="2">
    <location>
        <begin position="460"/>
        <end position="481"/>
    </location>
</feature>
<feature type="transmembrane region" description="Helical" evidence="2">
    <location>
        <begin position="847"/>
        <end position="864"/>
    </location>
</feature>
<feature type="transmembrane region" description="Helical" evidence="2">
    <location>
        <begin position="156"/>
        <end position="173"/>
    </location>
</feature>
<evidence type="ECO:0000256" key="2">
    <source>
        <dbReference type="SAM" id="Phobius"/>
    </source>
</evidence>
<protein>
    <submittedName>
        <fullName evidence="3">Uncharacterized membrane protein</fullName>
    </submittedName>
</protein>
<dbReference type="AlphaFoldDB" id="A0A1I0CWG3"/>
<accession>A0A1I0CWG3</accession>
<feature type="transmembrane region" description="Helical" evidence="2">
    <location>
        <begin position="520"/>
        <end position="546"/>
    </location>
</feature>
<feature type="transmembrane region" description="Helical" evidence="2">
    <location>
        <begin position="724"/>
        <end position="743"/>
    </location>
</feature>
<feature type="transmembrane region" description="Helical" evidence="2">
    <location>
        <begin position="185"/>
        <end position="207"/>
    </location>
</feature>
<keyword evidence="2" id="KW-1133">Transmembrane helix</keyword>
<feature type="transmembrane region" description="Helical" evidence="2">
    <location>
        <begin position="817"/>
        <end position="835"/>
    </location>
</feature>
<name>A0A1I0CWG3_THASX</name>
<feature type="transmembrane region" description="Helical" evidence="2">
    <location>
        <begin position="487"/>
        <end position="508"/>
    </location>
</feature>
<feature type="coiled-coil region" evidence="1">
    <location>
        <begin position="29"/>
        <end position="63"/>
    </location>
</feature>
<feature type="transmembrane region" description="Helical" evidence="2">
    <location>
        <begin position="6"/>
        <end position="25"/>
    </location>
</feature>
<gene>
    <name evidence="3" type="ORF">SAMN05660429_01353</name>
</gene>
<feature type="transmembrane region" description="Helical" evidence="2">
    <location>
        <begin position="239"/>
        <end position="256"/>
    </location>
</feature>
<dbReference type="EMBL" id="FOHK01000005">
    <property type="protein sequence ID" value="SET23991.1"/>
    <property type="molecule type" value="Genomic_DNA"/>
</dbReference>
<reference evidence="3 4" key="1">
    <citation type="submission" date="2016-10" db="EMBL/GenBank/DDBJ databases">
        <authorList>
            <person name="de Groot N.N."/>
        </authorList>
    </citation>
    <scope>NUCLEOTIDE SEQUENCE [LARGE SCALE GENOMIC DNA]</scope>
    <source>
        <strain evidence="3 4">DSM 19706</strain>
    </source>
</reference>
<sequence>MDFILLVVIILALFIFVGAFTAFVNRGKIETFRERLSFLESRVEAQRAQIEQLKDQLTAKGAKEEVSPVDKPASKQAPVTAPVRNQSIDSTRYLKQQSSFAQIQVKSAKPATRFDLDKLIKGNGLFWLGAIVLALGGIFLAKYAIEAGLVPPSVRVTLGALFGVTLLVVAEYANRNADKFNIHNAYFCAALASGGVVTCYAMAFVAFDFYSFITPNIAFVLLGFVALLATYLALRFGPLLAAIGLIGAYLVPALVSTGSNNVTALLIFIGIVSASAVWVADAVKNTWLWWQSFIGHFVWLALAVAIADVNDIVTISMFLLASFYLFVFTNLLGWNLKQTFKEPLSIVALLMPRTEQAAVVAIFSLAMFYLWLHPNSLNTLSLSLVLFIVVTFAAIRHSALDSWHFLMLGFALFSFLQLPLPVSYQDYFFPFSGNYLYVQVAVVLGLGTCVAMLKVDKARVSYLLLMVLIPISFYGLSYIFAKPAAESTLYPIWALELLCIGAIASMAARRTDEKLHQVTYLVLANATLTLCLTMLLSASTLTIAIVAQVATMSYLSRKFNVAIPNWIYKVALLVVLTRLTMAPWLASYKAETILQLRWTVVVYPLVIALIWVASKYNPSTQLRPWFTGVLIHVLALLVTTETSYLLIGSYPDFAALSYHESILLSFNWLLLAVVYLYRATLTKSLSTLYQYGGALLIGGATLLQLDISLVHSPFLTNQHVGGGVINWLFLQWLLPAVVLYLLVRFKLVQPLFVKPIYCAVALLGVLFINGEIRALYHQGLIKLYTPIPQAELYTYSFVWLALSTAMIFLAQHKQHDWLRNAGFIGLAIVILKVFGIDMSNLEGLYRAFSFIGLGLCLVGIGWLFQKLQRTPIEQS</sequence>
<feature type="transmembrane region" description="Helical" evidence="2">
    <location>
        <begin position="792"/>
        <end position="810"/>
    </location>
</feature>
<feature type="transmembrane region" description="Helical" evidence="2">
    <location>
        <begin position="287"/>
        <end position="306"/>
    </location>
</feature>
<feature type="transmembrane region" description="Helical" evidence="2">
    <location>
        <begin position="658"/>
        <end position="677"/>
    </location>
</feature>
<keyword evidence="1" id="KW-0175">Coiled coil</keyword>
<dbReference type="PANTHER" id="PTHR38434">
    <property type="entry name" value="BLL2549 PROTEIN"/>
    <property type="match status" value="1"/>
</dbReference>
<dbReference type="Proteomes" id="UP000199308">
    <property type="component" value="Unassembled WGS sequence"/>
</dbReference>
<dbReference type="PIRSF" id="PIRSF035905">
    <property type="entry name" value="UCP035905_mp"/>
    <property type="match status" value="1"/>
</dbReference>
<dbReference type="InterPro" id="IPR019286">
    <property type="entry name" value="DUF2339_TM"/>
</dbReference>
<evidence type="ECO:0000256" key="1">
    <source>
        <dbReference type="SAM" id="Coils"/>
    </source>
</evidence>
<feature type="transmembrane region" description="Helical" evidence="2">
    <location>
        <begin position="346"/>
        <end position="371"/>
    </location>
</feature>
<feature type="transmembrane region" description="Helical" evidence="2">
    <location>
        <begin position="593"/>
        <end position="613"/>
    </location>
</feature>